<comment type="caution">
    <text evidence="5">The sequence shown here is derived from an EMBL/GenBank/DDBJ whole genome shotgun (WGS) entry which is preliminary data.</text>
</comment>
<dbReference type="Gene3D" id="1.10.10.10">
    <property type="entry name" value="Winged helix-like DNA-binding domain superfamily/Winged helix DNA-binding domain"/>
    <property type="match status" value="1"/>
</dbReference>
<dbReference type="EMBL" id="JACJID010000005">
    <property type="protein sequence ID" value="MBA8929295.1"/>
    <property type="molecule type" value="Genomic_DNA"/>
</dbReference>
<dbReference type="SMART" id="SM00421">
    <property type="entry name" value="HTH_LUXR"/>
    <property type="match status" value="1"/>
</dbReference>
<keyword evidence="6" id="KW-1185">Reference proteome</keyword>
<dbReference type="Pfam" id="PF00196">
    <property type="entry name" value="GerE"/>
    <property type="match status" value="1"/>
</dbReference>
<dbReference type="PRINTS" id="PR00038">
    <property type="entry name" value="HTHLUXR"/>
</dbReference>
<accession>A0ABR6BRI1</accession>
<dbReference type="SUPFAM" id="SSF46894">
    <property type="entry name" value="C-terminal effector domain of the bipartite response regulators"/>
    <property type="match status" value="1"/>
</dbReference>
<evidence type="ECO:0000256" key="1">
    <source>
        <dbReference type="ARBA" id="ARBA00023015"/>
    </source>
</evidence>
<dbReference type="CDD" id="cd06170">
    <property type="entry name" value="LuxR_C_like"/>
    <property type="match status" value="1"/>
</dbReference>
<dbReference type="GO" id="GO:0003677">
    <property type="term" value="F:DNA binding"/>
    <property type="evidence" value="ECO:0007669"/>
    <property type="project" value="UniProtKB-KW"/>
</dbReference>
<evidence type="ECO:0000256" key="2">
    <source>
        <dbReference type="ARBA" id="ARBA00023125"/>
    </source>
</evidence>
<gene>
    <name evidence="5" type="ORF">BC739_006513</name>
</gene>
<keyword evidence="1" id="KW-0805">Transcription regulation</keyword>
<dbReference type="Proteomes" id="UP000517916">
    <property type="component" value="Unassembled WGS sequence"/>
</dbReference>
<feature type="domain" description="HTH luxR-type" evidence="4">
    <location>
        <begin position="250"/>
        <end position="313"/>
    </location>
</feature>
<keyword evidence="3" id="KW-0804">Transcription</keyword>
<dbReference type="RefSeq" id="WP_051913052.1">
    <property type="nucleotide sequence ID" value="NZ_BAAABQ010000022.1"/>
</dbReference>
<dbReference type="InterPro" id="IPR000792">
    <property type="entry name" value="Tscrpt_reg_LuxR_C"/>
</dbReference>
<keyword evidence="2 5" id="KW-0238">DNA-binding</keyword>
<evidence type="ECO:0000259" key="4">
    <source>
        <dbReference type="PROSITE" id="PS50043"/>
    </source>
</evidence>
<evidence type="ECO:0000313" key="6">
    <source>
        <dbReference type="Proteomes" id="UP000517916"/>
    </source>
</evidence>
<proteinExistence type="predicted"/>
<organism evidence="5 6">
    <name type="scientific">Kutzneria viridogrisea</name>
    <dbReference type="NCBI Taxonomy" id="47990"/>
    <lineage>
        <taxon>Bacteria</taxon>
        <taxon>Bacillati</taxon>
        <taxon>Actinomycetota</taxon>
        <taxon>Actinomycetes</taxon>
        <taxon>Pseudonocardiales</taxon>
        <taxon>Pseudonocardiaceae</taxon>
        <taxon>Kutzneria</taxon>
    </lineage>
</organism>
<sequence>MSSVGQFGAELAERIGGVIPHESYIVVGQDPVSGAGCFMAGGHEFLLPTRYQLEVEQHGNLGVRPAPIARFGPRTPGPAYTRHTRELMAAEGFQCALRISLGWGELVLLREVGGRPFSVAEGQSAVRLIPALAEQLRAFVAAQPLRSARCELPPGVVVLDGSDRPTAVTPAGRQMLRAMAQDESRTDEELVANLWNIACLARRSEDGSAISRIPTAEGWLSLEAQLTGGADPGEVVVTVQPASSVALLPAVSAWFGLTAREQQVVRQVLEGLPAKHIARRLELSPHTVNDHLKAIYRKTGVSSREELMSGLAS</sequence>
<dbReference type="InterPro" id="IPR036388">
    <property type="entry name" value="WH-like_DNA-bd_sf"/>
</dbReference>
<dbReference type="InterPro" id="IPR016032">
    <property type="entry name" value="Sig_transdc_resp-reg_C-effctor"/>
</dbReference>
<dbReference type="PANTHER" id="PTHR44688">
    <property type="entry name" value="DNA-BINDING TRANSCRIPTIONAL ACTIVATOR DEVR_DOSR"/>
    <property type="match status" value="1"/>
</dbReference>
<dbReference type="PANTHER" id="PTHR44688:SF16">
    <property type="entry name" value="DNA-BINDING TRANSCRIPTIONAL ACTIVATOR DEVR_DOSR"/>
    <property type="match status" value="1"/>
</dbReference>
<name>A0ABR6BRI1_9PSEU</name>
<evidence type="ECO:0000256" key="3">
    <source>
        <dbReference type="ARBA" id="ARBA00023163"/>
    </source>
</evidence>
<dbReference type="PROSITE" id="PS00622">
    <property type="entry name" value="HTH_LUXR_1"/>
    <property type="match status" value="1"/>
</dbReference>
<protein>
    <submittedName>
        <fullName evidence="5">DNA-binding CsgD family transcriptional regulator</fullName>
    </submittedName>
</protein>
<reference evidence="5 6" key="1">
    <citation type="submission" date="2020-08" db="EMBL/GenBank/DDBJ databases">
        <title>Genomic Encyclopedia of Archaeal and Bacterial Type Strains, Phase II (KMG-II): from individual species to whole genera.</title>
        <authorList>
            <person name="Goeker M."/>
        </authorList>
    </citation>
    <scope>NUCLEOTIDE SEQUENCE [LARGE SCALE GENOMIC DNA]</scope>
    <source>
        <strain evidence="5 6">DSM 43850</strain>
    </source>
</reference>
<dbReference type="PROSITE" id="PS50043">
    <property type="entry name" value="HTH_LUXR_2"/>
    <property type="match status" value="1"/>
</dbReference>
<evidence type="ECO:0000313" key="5">
    <source>
        <dbReference type="EMBL" id="MBA8929295.1"/>
    </source>
</evidence>